<comment type="caution">
    <text evidence="8">The sequence shown here is derived from an EMBL/GenBank/DDBJ whole genome shotgun (WGS) entry which is preliminary data.</text>
</comment>
<keyword evidence="4" id="KW-0378">Hydrolase</keyword>
<evidence type="ECO:0000256" key="4">
    <source>
        <dbReference type="ARBA" id="ARBA00022801"/>
    </source>
</evidence>
<evidence type="ECO:0000313" key="8">
    <source>
        <dbReference type="EMBL" id="CAK7225402.1"/>
    </source>
</evidence>
<evidence type="ECO:0000313" key="9">
    <source>
        <dbReference type="Proteomes" id="UP001642406"/>
    </source>
</evidence>
<accession>A0ABP0C078</accession>
<proteinExistence type="inferred from homology"/>
<feature type="signal peptide" evidence="6">
    <location>
        <begin position="1"/>
        <end position="20"/>
    </location>
</feature>
<evidence type="ECO:0000259" key="7">
    <source>
        <dbReference type="Pfam" id="PF07687"/>
    </source>
</evidence>
<dbReference type="PANTHER" id="PTHR45962:SF1">
    <property type="entry name" value="N-FATTY-ACYL-AMINO ACID SYNTHASE_HYDROLASE PM20D1"/>
    <property type="match status" value="1"/>
</dbReference>
<evidence type="ECO:0000256" key="5">
    <source>
        <dbReference type="ARBA" id="ARBA00022833"/>
    </source>
</evidence>
<protein>
    <recommendedName>
        <fullName evidence="7">Peptidase M20 dimerisation domain-containing protein</fullName>
    </recommendedName>
</protein>
<name>A0ABP0C078_9PEZI</name>
<dbReference type="Pfam" id="PF07687">
    <property type="entry name" value="M20_dimer"/>
    <property type="match status" value="1"/>
</dbReference>
<evidence type="ECO:0000256" key="6">
    <source>
        <dbReference type="SAM" id="SignalP"/>
    </source>
</evidence>
<dbReference type="InterPro" id="IPR047177">
    <property type="entry name" value="Pept_M20A"/>
</dbReference>
<dbReference type="InterPro" id="IPR017141">
    <property type="entry name" value="Pept_M20_carboxypep"/>
</dbReference>
<feature type="chain" id="PRO_5046216356" description="Peptidase M20 dimerisation domain-containing protein" evidence="6">
    <location>
        <begin position="21"/>
        <end position="566"/>
    </location>
</feature>
<dbReference type="PIRSF" id="PIRSF037217">
    <property type="entry name" value="Carboxypeptidase_S"/>
    <property type="match status" value="1"/>
</dbReference>
<evidence type="ECO:0000256" key="2">
    <source>
        <dbReference type="ARBA" id="ARBA00022670"/>
    </source>
</evidence>
<dbReference type="Gene3D" id="3.40.630.10">
    <property type="entry name" value="Zn peptidases"/>
    <property type="match status" value="1"/>
</dbReference>
<dbReference type="CDD" id="cd05674">
    <property type="entry name" value="M20_yscS"/>
    <property type="match status" value="1"/>
</dbReference>
<reference evidence="8 9" key="1">
    <citation type="submission" date="2024-01" db="EMBL/GenBank/DDBJ databases">
        <authorList>
            <person name="Allen C."/>
            <person name="Tagirdzhanova G."/>
        </authorList>
    </citation>
    <scope>NUCLEOTIDE SEQUENCE [LARGE SCALE GENOMIC DNA]</scope>
</reference>
<dbReference type="PROSITE" id="PS00759">
    <property type="entry name" value="ARGE_DAPE_CPG2_2"/>
    <property type="match status" value="1"/>
</dbReference>
<keyword evidence="2" id="KW-0645">Protease</keyword>
<feature type="domain" description="Peptidase M20 dimerisation" evidence="7">
    <location>
        <begin position="278"/>
        <end position="420"/>
    </location>
</feature>
<keyword evidence="6" id="KW-0732">Signal</keyword>
<dbReference type="PANTHER" id="PTHR45962">
    <property type="entry name" value="N-FATTY-ACYL-AMINO ACID SYNTHASE/HYDROLASE PM20D1"/>
    <property type="match status" value="1"/>
</dbReference>
<dbReference type="SUPFAM" id="SSF53187">
    <property type="entry name" value="Zn-dependent exopeptidases"/>
    <property type="match status" value="1"/>
</dbReference>
<dbReference type="InterPro" id="IPR036264">
    <property type="entry name" value="Bact_exopeptidase_dim_dom"/>
</dbReference>
<dbReference type="InterPro" id="IPR011650">
    <property type="entry name" value="Peptidase_M20_dimer"/>
</dbReference>
<sequence>MKFHALGLLGLSLSATPALAAVLASSIDDADRQHILSGNKDDRLRIENDDFACDLPPAVAPPKDDGLPSAKDLFSGPDALARQVHRLASAVRVPSVSYDDMKDVDEDPRWKVFGELHRVFEELFPNVYRRMSLTKINKYGLVFALNGTNKDLKPLMLTGHQDVVPVPDPSAWTYPPYSGHYDGTWLWGRGAIDDKNSVVALLSVVEALLEKDDWKPRRGLVLAFGFDEESLGERGAGAINTYLEATYGRDSMVLLLDEGGSGLDRVGDVLYALPAVAEKGQVNIYYELRVRGGHSSMPLPHTGIGIAAELITALEAHPFSPKLVEGSPLHRNYVCRARYSPDADPRVTHLVEENELTALADLLSSYAPELRFRLQTSQAVDIVRAGLKINAMPEKVEIGVNYRVAPHESLEAVKKRAIDLALPIAQKLGISIEAFGEKVDTVSPRDVHTTYDVDYNASLILTAPMELAVAPVTPTTGGVWDLFSGTIQHTFAFDGGRVVPVGDIMNGNTDTRSYLGLTRNVFRFEPLRPAWIQNMHAIDEALHMEGHMEAVRFYYNLIRNFDASDV</sequence>
<organism evidence="8 9">
    <name type="scientific">Sporothrix bragantina</name>
    <dbReference type="NCBI Taxonomy" id="671064"/>
    <lineage>
        <taxon>Eukaryota</taxon>
        <taxon>Fungi</taxon>
        <taxon>Dikarya</taxon>
        <taxon>Ascomycota</taxon>
        <taxon>Pezizomycotina</taxon>
        <taxon>Sordariomycetes</taxon>
        <taxon>Sordariomycetidae</taxon>
        <taxon>Ophiostomatales</taxon>
        <taxon>Ophiostomataceae</taxon>
        <taxon>Sporothrix</taxon>
    </lineage>
</organism>
<dbReference type="InterPro" id="IPR001261">
    <property type="entry name" value="ArgE/DapE_CS"/>
</dbReference>
<dbReference type="Gene3D" id="3.30.70.360">
    <property type="match status" value="1"/>
</dbReference>
<evidence type="ECO:0000256" key="3">
    <source>
        <dbReference type="ARBA" id="ARBA00022723"/>
    </source>
</evidence>
<dbReference type="SUPFAM" id="SSF55031">
    <property type="entry name" value="Bacterial exopeptidase dimerisation domain"/>
    <property type="match status" value="1"/>
</dbReference>
<dbReference type="EMBL" id="CAWUHC010000053">
    <property type="protein sequence ID" value="CAK7225402.1"/>
    <property type="molecule type" value="Genomic_DNA"/>
</dbReference>
<dbReference type="PROSITE" id="PS00758">
    <property type="entry name" value="ARGE_DAPE_CPG2_1"/>
    <property type="match status" value="1"/>
</dbReference>
<dbReference type="InterPro" id="IPR002933">
    <property type="entry name" value="Peptidase_M20"/>
</dbReference>
<keyword evidence="9" id="KW-1185">Reference proteome</keyword>
<evidence type="ECO:0000256" key="1">
    <source>
        <dbReference type="ARBA" id="ARBA00006247"/>
    </source>
</evidence>
<dbReference type="Gene3D" id="1.10.150.900">
    <property type="match status" value="1"/>
</dbReference>
<comment type="similarity">
    <text evidence="1">Belongs to the peptidase M20A family.</text>
</comment>
<keyword evidence="5" id="KW-0862">Zinc</keyword>
<dbReference type="Pfam" id="PF01546">
    <property type="entry name" value="Peptidase_M20"/>
    <property type="match status" value="1"/>
</dbReference>
<keyword evidence="3" id="KW-0479">Metal-binding</keyword>
<dbReference type="Proteomes" id="UP001642406">
    <property type="component" value="Unassembled WGS sequence"/>
</dbReference>
<gene>
    <name evidence="8" type="ORF">SBRCBS47491_005877</name>
</gene>